<keyword evidence="3" id="KW-1185">Reference proteome</keyword>
<evidence type="ECO:0000256" key="1">
    <source>
        <dbReference type="SAM" id="SignalP"/>
    </source>
</evidence>
<dbReference type="Proteomes" id="UP001491310">
    <property type="component" value="Unassembled WGS sequence"/>
</dbReference>
<protein>
    <submittedName>
        <fullName evidence="2">Uncharacterized protein</fullName>
    </submittedName>
</protein>
<feature type="chain" id="PRO_5045715751" evidence="1">
    <location>
        <begin position="23"/>
        <end position="268"/>
    </location>
</feature>
<gene>
    <name evidence="2" type="ORF">WJX75_009412</name>
</gene>
<accession>A0ABR2Z573</accession>
<feature type="signal peptide" evidence="1">
    <location>
        <begin position="1"/>
        <end position="22"/>
    </location>
</feature>
<comment type="caution">
    <text evidence="2">The sequence shown here is derived from an EMBL/GenBank/DDBJ whole genome shotgun (WGS) entry which is preliminary data.</text>
</comment>
<reference evidence="2 3" key="1">
    <citation type="journal article" date="2024" name="Nat. Commun.">
        <title>Phylogenomics reveals the evolutionary origins of lichenization in chlorophyte algae.</title>
        <authorList>
            <person name="Puginier C."/>
            <person name="Libourel C."/>
            <person name="Otte J."/>
            <person name="Skaloud P."/>
            <person name="Haon M."/>
            <person name="Grisel S."/>
            <person name="Petersen M."/>
            <person name="Berrin J.G."/>
            <person name="Delaux P.M."/>
            <person name="Dal Grande F."/>
            <person name="Keller J."/>
        </authorList>
    </citation>
    <scope>NUCLEOTIDE SEQUENCE [LARGE SCALE GENOMIC DNA]</scope>
    <source>
        <strain evidence="2 3">SAG 216-7</strain>
    </source>
</reference>
<evidence type="ECO:0000313" key="2">
    <source>
        <dbReference type="EMBL" id="KAK9919100.1"/>
    </source>
</evidence>
<organism evidence="2 3">
    <name type="scientific">Coccomyxa subellipsoidea</name>
    <dbReference type="NCBI Taxonomy" id="248742"/>
    <lineage>
        <taxon>Eukaryota</taxon>
        <taxon>Viridiplantae</taxon>
        <taxon>Chlorophyta</taxon>
        <taxon>core chlorophytes</taxon>
        <taxon>Trebouxiophyceae</taxon>
        <taxon>Trebouxiophyceae incertae sedis</taxon>
        <taxon>Coccomyxaceae</taxon>
        <taxon>Coccomyxa</taxon>
    </lineage>
</organism>
<sequence>MARHLLLCGALILCLCCANAAAEKSTSFSASPELSKALAEHNSTLEDSWATVLAATLLANSNGDPKAAQEDLVRVAAQSAVTMEADSKVVPTGANFIQYVVRSFAKSFQDSDTAGQAATNHSEGHKPTLYELLTTPLPEVLEKDGSIEAFQRLLSDIANPTSLASFDPEIFKAALTGVGVEANIVSFAPCLVSNAYTGVAINQNLFSISPSLLKFDPTGVNVGATLIGIEPSLIDIGPAGAIVGAGGISVGPNLIDVSPGGRSDTLIP</sequence>
<keyword evidence="1" id="KW-0732">Signal</keyword>
<dbReference type="EMBL" id="JALJOT010000001">
    <property type="protein sequence ID" value="KAK9919100.1"/>
    <property type="molecule type" value="Genomic_DNA"/>
</dbReference>
<name>A0ABR2Z573_9CHLO</name>
<proteinExistence type="predicted"/>
<evidence type="ECO:0000313" key="3">
    <source>
        <dbReference type="Proteomes" id="UP001491310"/>
    </source>
</evidence>